<keyword evidence="1" id="KW-1133">Transmembrane helix</keyword>
<evidence type="ECO:0000313" key="2">
    <source>
        <dbReference type="EMBL" id="OHA58987.1"/>
    </source>
</evidence>
<organism evidence="2 3">
    <name type="scientific">Candidatus Vogelbacteria bacterium RIFOXYD1_FULL_44_32</name>
    <dbReference type="NCBI Taxonomy" id="1802438"/>
    <lineage>
        <taxon>Bacteria</taxon>
        <taxon>Candidatus Vogeliibacteriota</taxon>
    </lineage>
</organism>
<keyword evidence="1" id="KW-0472">Membrane</keyword>
<accession>A0A1G2QES1</accession>
<feature type="transmembrane region" description="Helical" evidence="1">
    <location>
        <begin position="21"/>
        <end position="45"/>
    </location>
</feature>
<feature type="transmembrane region" description="Helical" evidence="1">
    <location>
        <begin position="183"/>
        <end position="208"/>
    </location>
</feature>
<dbReference type="PANTHER" id="PTHR30221">
    <property type="entry name" value="SMALL-CONDUCTANCE MECHANOSENSITIVE CHANNEL"/>
    <property type="match status" value="1"/>
</dbReference>
<protein>
    <recommendedName>
        <fullName evidence="4">Small-conductance mechanosensitive ion channel</fullName>
    </recommendedName>
</protein>
<dbReference type="InterPro" id="IPR008910">
    <property type="entry name" value="MSC_TM_helix"/>
</dbReference>
<dbReference type="EMBL" id="MHTJ01000002">
    <property type="protein sequence ID" value="OHA58987.1"/>
    <property type="molecule type" value="Genomic_DNA"/>
</dbReference>
<proteinExistence type="predicted"/>
<evidence type="ECO:0000256" key="1">
    <source>
        <dbReference type="SAM" id="Phobius"/>
    </source>
</evidence>
<feature type="transmembrane region" description="Helical" evidence="1">
    <location>
        <begin position="120"/>
        <end position="141"/>
    </location>
</feature>
<dbReference type="Pfam" id="PF05552">
    <property type="entry name" value="MS_channel_1st_1"/>
    <property type="match status" value="2"/>
</dbReference>
<dbReference type="InterPro" id="IPR045275">
    <property type="entry name" value="MscS_archaea/bacteria_type"/>
</dbReference>
<comment type="caution">
    <text evidence="2">The sequence shown here is derived from an EMBL/GenBank/DDBJ whole genome shotgun (WGS) entry which is preliminary data.</text>
</comment>
<dbReference type="PANTHER" id="PTHR30221:SF1">
    <property type="entry name" value="SMALL-CONDUCTANCE MECHANOSENSITIVE CHANNEL"/>
    <property type="match status" value="1"/>
</dbReference>
<feature type="transmembrane region" description="Helical" evidence="1">
    <location>
        <begin position="153"/>
        <end position="177"/>
    </location>
</feature>
<dbReference type="GO" id="GO:0008381">
    <property type="term" value="F:mechanosensitive monoatomic ion channel activity"/>
    <property type="evidence" value="ECO:0007669"/>
    <property type="project" value="InterPro"/>
</dbReference>
<keyword evidence="1" id="KW-0812">Transmembrane</keyword>
<evidence type="ECO:0000313" key="3">
    <source>
        <dbReference type="Proteomes" id="UP000177043"/>
    </source>
</evidence>
<name>A0A1G2QES1_9BACT</name>
<feature type="transmembrane region" description="Helical" evidence="1">
    <location>
        <begin position="82"/>
        <end position="100"/>
    </location>
</feature>
<dbReference type="STRING" id="1802438.A2571_01260"/>
<dbReference type="Proteomes" id="UP000177043">
    <property type="component" value="Unassembled WGS sequence"/>
</dbReference>
<dbReference type="AlphaFoldDB" id="A0A1G2QES1"/>
<gene>
    <name evidence="2" type="ORF">A2571_01260</name>
</gene>
<evidence type="ECO:0008006" key="4">
    <source>
        <dbReference type="Google" id="ProtNLM"/>
    </source>
</evidence>
<reference evidence="2 3" key="1">
    <citation type="journal article" date="2016" name="Nat. Commun.">
        <title>Thousands of microbial genomes shed light on interconnected biogeochemical processes in an aquifer system.</title>
        <authorList>
            <person name="Anantharaman K."/>
            <person name="Brown C.T."/>
            <person name="Hug L.A."/>
            <person name="Sharon I."/>
            <person name="Castelle C.J."/>
            <person name="Probst A.J."/>
            <person name="Thomas B.C."/>
            <person name="Singh A."/>
            <person name="Wilkins M.J."/>
            <person name="Karaoz U."/>
            <person name="Brodie E.L."/>
            <person name="Williams K.H."/>
            <person name="Hubbard S.S."/>
            <person name="Banfield J.F."/>
        </authorList>
    </citation>
    <scope>NUCLEOTIDE SEQUENCE [LARGE SCALE GENOMIC DNA]</scope>
</reference>
<sequence>MLLQNWSDVLVTSFQDLWTDIIAYVPNILVSIVIFIVGWVFATLVSKWISSLVRSLKLDTVLQSLGVQDLVNRAGYRLDTGAFIGALIKLFVIVVFLIAALDVLGLDQINEFLKIVVASYIPNVIAAAIILLIAAVIADVLRNIVVGSAKAAGVMYADLLGGITKWAIWIFAILAAFNQLNIGAVFAQTLFTGLVAMLALAGGLAFGLGGREAAARYLEKLRLDISDRK</sequence>
<dbReference type="Gene3D" id="1.10.287.1260">
    <property type="match status" value="2"/>
</dbReference>